<gene>
    <name evidence="1" type="ORF">LCGC14_1259260</name>
</gene>
<dbReference type="EMBL" id="LAZR01006963">
    <property type="protein sequence ID" value="KKM88393.1"/>
    <property type="molecule type" value="Genomic_DNA"/>
</dbReference>
<sequence>MEFNDIKSVLESGLYDALPPDTNAVFQMVHLSDWIGECPSPGAYARKNNSTDHRVEVSRFCLDCYKIHVLNKDMEKLTLDILHENVKYIVSSFHKRTAL</sequence>
<proteinExistence type="predicted"/>
<reference evidence="1" key="1">
    <citation type="journal article" date="2015" name="Nature">
        <title>Complex archaea that bridge the gap between prokaryotes and eukaryotes.</title>
        <authorList>
            <person name="Spang A."/>
            <person name="Saw J.H."/>
            <person name="Jorgensen S.L."/>
            <person name="Zaremba-Niedzwiedzka K."/>
            <person name="Martijn J."/>
            <person name="Lind A.E."/>
            <person name="van Eijk R."/>
            <person name="Schleper C."/>
            <person name="Guy L."/>
            <person name="Ettema T.J."/>
        </authorList>
    </citation>
    <scope>NUCLEOTIDE SEQUENCE</scope>
</reference>
<organism evidence="1">
    <name type="scientific">marine sediment metagenome</name>
    <dbReference type="NCBI Taxonomy" id="412755"/>
    <lineage>
        <taxon>unclassified sequences</taxon>
        <taxon>metagenomes</taxon>
        <taxon>ecological metagenomes</taxon>
    </lineage>
</organism>
<comment type="caution">
    <text evidence="1">The sequence shown here is derived from an EMBL/GenBank/DDBJ whole genome shotgun (WGS) entry which is preliminary data.</text>
</comment>
<dbReference type="AlphaFoldDB" id="A0A0F9L3P5"/>
<accession>A0A0F9L3P5</accession>
<protein>
    <submittedName>
        <fullName evidence="1">Uncharacterized protein</fullName>
    </submittedName>
</protein>
<name>A0A0F9L3P5_9ZZZZ</name>
<evidence type="ECO:0000313" key="1">
    <source>
        <dbReference type="EMBL" id="KKM88393.1"/>
    </source>
</evidence>